<dbReference type="CDD" id="cd08170">
    <property type="entry name" value="GlyDH"/>
    <property type="match status" value="1"/>
</dbReference>
<keyword evidence="3" id="KW-0520">NAD</keyword>
<comment type="catalytic activity">
    <reaction evidence="7">
        <text>glycerol + NAD(+) = dihydroxyacetone + NADH + H(+)</text>
        <dbReference type="Rhea" id="RHEA:13769"/>
        <dbReference type="ChEBI" id="CHEBI:15378"/>
        <dbReference type="ChEBI" id="CHEBI:16016"/>
        <dbReference type="ChEBI" id="CHEBI:17754"/>
        <dbReference type="ChEBI" id="CHEBI:57540"/>
        <dbReference type="ChEBI" id="CHEBI:57945"/>
        <dbReference type="EC" id="1.1.1.6"/>
    </reaction>
</comment>
<dbReference type="Proteomes" id="UP000774130">
    <property type="component" value="Unassembled WGS sequence"/>
</dbReference>
<evidence type="ECO:0000256" key="5">
    <source>
        <dbReference type="ARBA" id="ARBA00039147"/>
    </source>
</evidence>
<dbReference type="PANTHER" id="PTHR43616:SF5">
    <property type="entry name" value="GLYCEROL DEHYDROGENASE 1"/>
    <property type="match status" value="1"/>
</dbReference>
<comment type="pathway">
    <text evidence="4">Polyol metabolism; glycerol fermentation; glycerone phosphate from glycerol (oxidative route): step 1/2.</text>
</comment>
<evidence type="ECO:0000256" key="7">
    <source>
        <dbReference type="ARBA" id="ARBA00049006"/>
    </source>
</evidence>
<feature type="domain" description="Alcohol dehydrogenase iron-type/glycerol dehydrogenase GldA" evidence="8">
    <location>
        <begin position="8"/>
        <end position="154"/>
    </location>
</feature>
<keyword evidence="2" id="KW-0560">Oxidoreductase</keyword>
<dbReference type="PANTHER" id="PTHR43616">
    <property type="entry name" value="GLYCEROL DEHYDROGENASE"/>
    <property type="match status" value="1"/>
</dbReference>
<name>A0ABS6TCK2_9ENTE</name>
<evidence type="ECO:0000256" key="4">
    <source>
        <dbReference type="ARBA" id="ARBA00037918"/>
    </source>
</evidence>
<dbReference type="NCBIfam" id="NF006941">
    <property type="entry name" value="PRK09423.1"/>
    <property type="match status" value="1"/>
</dbReference>
<reference evidence="9 10" key="1">
    <citation type="submission" date="2021-06" db="EMBL/GenBank/DDBJ databases">
        <title>Enterococcus alishanensis sp. nov., a novel lactic acid bacterium isolated from fresh coffee beans.</title>
        <authorList>
            <person name="Chen Y.-S."/>
        </authorList>
    </citation>
    <scope>NUCLEOTIDE SEQUENCE [LARGE SCALE GENOMIC DNA]</scope>
    <source>
        <strain evidence="9 10">ALS3</strain>
    </source>
</reference>
<gene>
    <name evidence="9" type="ORF">KUA55_08155</name>
</gene>
<evidence type="ECO:0000313" key="10">
    <source>
        <dbReference type="Proteomes" id="UP000774130"/>
    </source>
</evidence>
<evidence type="ECO:0000313" key="9">
    <source>
        <dbReference type="EMBL" id="MBV7390649.1"/>
    </source>
</evidence>
<keyword evidence="1" id="KW-0479">Metal-binding</keyword>
<evidence type="ECO:0000256" key="2">
    <source>
        <dbReference type="ARBA" id="ARBA00023002"/>
    </source>
</evidence>
<dbReference type="InterPro" id="IPR001670">
    <property type="entry name" value="ADH_Fe/GldA"/>
</dbReference>
<sequence>MDKIFASPSRYVQGENALKRSPAYLKELGQKVLIITDEMVWKIVGATLAEDLTNQQFEVAKEIFQGESSLKEIERMTMTAKDASVEVVIGLGGGKAIDGAKAVSNQLNTKLAIFPTSASTDAPTSAISVVYSEEGHFEKYLHYQKNPDLVLLDTAVISQAPVRLLKSGIADGMATWIEAEAVLQKNGENLLGGRQSLAALAIAEKCQQVLFDSGFAAVAANEAKVVTEALDAVIEANTLLSGIGFESGGLGAAHAIHNGFSAIAGNIHQLTHGEKVAYGTLVQLFLENRPTNEIDKYIAFYQKLGLPTTLEEMYLAKATEEELLKIGELATSLSDTIQQMPFEITAKEIAAALKAVDLYVKKFANQ</sequence>
<proteinExistence type="predicted"/>
<comment type="caution">
    <text evidence="9">The sequence shown here is derived from an EMBL/GenBank/DDBJ whole genome shotgun (WGS) entry which is preliminary data.</text>
</comment>
<protein>
    <recommendedName>
        <fullName evidence="6">Glycerol dehydrogenase</fullName>
        <ecNumber evidence="5">1.1.1.6</ecNumber>
    </recommendedName>
</protein>
<dbReference type="EC" id="1.1.1.6" evidence="5"/>
<dbReference type="InterPro" id="IPR016205">
    <property type="entry name" value="Glycerol_DH"/>
</dbReference>
<dbReference type="PIRSF" id="PIRSF000112">
    <property type="entry name" value="Glycerol_dehydrogenase"/>
    <property type="match status" value="1"/>
</dbReference>
<evidence type="ECO:0000256" key="6">
    <source>
        <dbReference type="ARBA" id="ARBA00040132"/>
    </source>
</evidence>
<evidence type="ECO:0000256" key="1">
    <source>
        <dbReference type="ARBA" id="ARBA00022723"/>
    </source>
</evidence>
<dbReference type="EMBL" id="JAHUZB010000003">
    <property type="protein sequence ID" value="MBV7390649.1"/>
    <property type="molecule type" value="Genomic_DNA"/>
</dbReference>
<dbReference type="Pfam" id="PF00465">
    <property type="entry name" value="Fe-ADH"/>
    <property type="match status" value="1"/>
</dbReference>
<keyword evidence="10" id="KW-1185">Reference proteome</keyword>
<accession>A0ABS6TCK2</accession>
<evidence type="ECO:0000259" key="8">
    <source>
        <dbReference type="Pfam" id="PF00465"/>
    </source>
</evidence>
<evidence type="ECO:0000256" key="3">
    <source>
        <dbReference type="ARBA" id="ARBA00023027"/>
    </source>
</evidence>
<dbReference type="RefSeq" id="WP_218325707.1">
    <property type="nucleotide sequence ID" value="NZ_JAHUZB010000003.1"/>
</dbReference>
<organism evidence="9 10">
    <name type="scientific">Enterococcus alishanensis</name>
    <dbReference type="NCBI Taxonomy" id="1303817"/>
    <lineage>
        <taxon>Bacteria</taxon>
        <taxon>Bacillati</taxon>
        <taxon>Bacillota</taxon>
        <taxon>Bacilli</taxon>
        <taxon>Lactobacillales</taxon>
        <taxon>Enterococcaceae</taxon>
        <taxon>Enterococcus</taxon>
    </lineage>
</organism>